<accession>A0A7C9LQU3</accession>
<dbReference type="PROSITE" id="PS01031">
    <property type="entry name" value="SHSP"/>
    <property type="match status" value="1"/>
</dbReference>
<comment type="similarity">
    <text evidence="1 2">Belongs to the small heat shock protein (HSP20) family.</text>
</comment>
<proteinExistence type="inferred from homology"/>
<dbReference type="CDD" id="cd06464">
    <property type="entry name" value="ACD_sHsps-like"/>
    <property type="match status" value="1"/>
</dbReference>
<dbReference type="InterPro" id="IPR008978">
    <property type="entry name" value="HSP20-like_chaperone"/>
</dbReference>
<evidence type="ECO:0000256" key="2">
    <source>
        <dbReference type="RuleBase" id="RU003616"/>
    </source>
</evidence>
<evidence type="ECO:0000313" key="5">
    <source>
        <dbReference type="Proteomes" id="UP000483286"/>
    </source>
</evidence>
<dbReference type="InterPro" id="IPR031107">
    <property type="entry name" value="Small_HSP"/>
</dbReference>
<evidence type="ECO:0000256" key="1">
    <source>
        <dbReference type="PROSITE-ProRule" id="PRU00285"/>
    </source>
</evidence>
<organism evidence="4 5">
    <name type="scientific">Deinococcus arboris</name>
    <dbReference type="NCBI Taxonomy" id="2682977"/>
    <lineage>
        <taxon>Bacteria</taxon>
        <taxon>Thermotogati</taxon>
        <taxon>Deinococcota</taxon>
        <taxon>Deinococci</taxon>
        <taxon>Deinococcales</taxon>
        <taxon>Deinococcaceae</taxon>
        <taxon>Deinococcus</taxon>
    </lineage>
</organism>
<dbReference type="SUPFAM" id="SSF49764">
    <property type="entry name" value="HSP20-like chaperones"/>
    <property type="match status" value="1"/>
</dbReference>
<comment type="caution">
    <text evidence="4">The sequence shown here is derived from an EMBL/GenBank/DDBJ whole genome shotgun (WGS) entry which is preliminary data.</text>
</comment>
<gene>
    <name evidence="4" type="ORF">GO986_19120</name>
</gene>
<dbReference type="Pfam" id="PF00011">
    <property type="entry name" value="HSP20"/>
    <property type="match status" value="1"/>
</dbReference>
<name>A0A7C9LQU3_9DEIO</name>
<dbReference type="AlphaFoldDB" id="A0A7C9LQU3"/>
<dbReference type="EMBL" id="WQLB01000036">
    <property type="protein sequence ID" value="MVN88856.1"/>
    <property type="molecule type" value="Genomic_DNA"/>
</dbReference>
<dbReference type="Proteomes" id="UP000483286">
    <property type="component" value="Unassembled WGS sequence"/>
</dbReference>
<dbReference type="RefSeq" id="WP_157461039.1">
    <property type="nucleotide sequence ID" value="NZ_WQLB01000036.1"/>
</dbReference>
<keyword evidence="5" id="KW-1185">Reference proteome</keyword>
<dbReference type="Gene3D" id="2.60.40.790">
    <property type="match status" value="1"/>
</dbReference>
<evidence type="ECO:0000259" key="3">
    <source>
        <dbReference type="PROSITE" id="PS01031"/>
    </source>
</evidence>
<feature type="domain" description="SHSP" evidence="3">
    <location>
        <begin position="23"/>
        <end position="131"/>
    </location>
</feature>
<dbReference type="PANTHER" id="PTHR11527">
    <property type="entry name" value="HEAT-SHOCK PROTEIN 20 FAMILY MEMBER"/>
    <property type="match status" value="1"/>
</dbReference>
<sequence>MNEPVLARLHHLMTLREEVETLSAPAVWSPAADWTEDDTHLLLCLDVPGVAAETLEVQEDGGQVTVAGHREAAPRLLSGERPSGPFSRTLTFPEAVLPQSGVASLSSGVLTIRFEKRHPTINVPSSDLNGEGR</sequence>
<protein>
    <submittedName>
        <fullName evidence="4">Hsp20 family protein</fullName>
    </submittedName>
</protein>
<reference evidence="4 5" key="1">
    <citation type="submission" date="2019-12" db="EMBL/GenBank/DDBJ databases">
        <title>Deinococcus sp. HMF7620 Genome sequencing and assembly.</title>
        <authorList>
            <person name="Kang H."/>
            <person name="Kim H."/>
            <person name="Joh K."/>
        </authorList>
    </citation>
    <scope>NUCLEOTIDE SEQUENCE [LARGE SCALE GENOMIC DNA]</scope>
    <source>
        <strain evidence="4 5">HMF7620</strain>
    </source>
</reference>
<dbReference type="InterPro" id="IPR002068">
    <property type="entry name" value="A-crystallin/Hsp20_dom"/>
</dbReference>
<evidence type="ECO:0000313" key="4">
    <source>
        <dbReference type="EMBL" id="MVN88856.1"/>
    </source>
</evidence>